<dbReference type="Proteomes" id="UP000192761">
    <property type="component" value="Unassembled WGS sequence"/>
</dbReference>
<comment type="subcellular location">
    <subcellularLocation>
        <location evidence="7">Cell membrane</location>
        <topology evidence="7">Multi-pass membrane protein</topology>
    </subcellularLocation>
</comment>
<dbReference type="GO" id="GO:0005886">
    <property type="term" value="C:plasma membrane"/>
    <property type="evidence" value="ECO:0007669"/>
    <property type="project" value="UniProtKB-SubCell"/>
</dbReference>
<feature type="transmembrane region" description="Helical" evidence="7">
    <location>
        <begin position="81"/>
        <end position="101"/>
    </location>
</feature>
<keyword evidence="8" id="KW-0449">Lipoprotein</keyword>
<keyword evidence="6 7" id="KW-0472">Membrane</keyword>
<reference evidence="8 9" key="1">
    <citation type="submission" date="2017-04" db="EMBL/GenBank/DDBJ databases">
        <authorList>
            <person name="Afonso C.L."/>
            <person name="Miller P.J."/>
            <person name="Scott M.A."/>
            <person name="Spackman E."/>
            <person name="Goraichik I."/>
            <person name="Dimitrov K.M."/>
            <person name="Suarez D.L."/>
            <person name="Swayne D.E."/>
        </authorList>
    </citation>
    <scope>NUCLEOTIDE SEQUENCE [LARGE SCALE GENOMIC DNA]</scope>
    <source>
        <strain evidence="8 9">DSM 23236</strain>
    </source>
</reference>
<dbReference type="EMBL" id="FWXD01000040">
    <property type="protein sequence ID" value="SMC29704.1"/>
    <property type="molecule type" value="Genomic_DNA"/>
</dbReference>
<feature type="transmembrane region" description="Helical" evidence="7">
    <location>
        <begin position="145"/>
        <end position="165"/>
    </location>
</feature>
<keyword evidence="2 7" id="KW-1003">Cell membrane</keyword>
<organism evidence="8 9">
    <name type="scientific">Andreprevotia lacus DSM 23236</name>
    <dbReference type="NCBI Taxonomy" id="1121001"/>
    <lineage>
        <taxon>Bacteria</taxon>
        <taxon>Pseudomonadati</taxon>
        <taxon>Pseudomonadota</taxon>
        <taxon>Betaproteobacteria</taxon>
        <taxon>Neisseriales</taxon>
        <taxon>Chitinibacteraceae</taxon>
        <taxon>Andreprevotia</taxon>
    </lineage>
</organism>
<dbReference type="NCBIfam" id="TIGR00544">
    <property type="entry name" value="lgt"/>
    <property type="match status" value="1"/>
</dbReference>
<dbReference type="HAMAP" id="MF_01147">
    <property type="entry name" value="Lgt"/>
    <property type="match status" value="1"/>
</dbReference>
<feature type="transmembrane region" description="Helical" evidence="7">
    <location>
        <begin position="43"/>
        <end position="60"/>
    </location>
</feature>
<comment type="function">
    <text evidence="7">Catalyzes the transfer of the diacylglyceryl group from phosphatidylglycerol to the sulfhydryl group of the N-terminal cysteine of a prolipoprotein, the first step in the formation of mature lipoproteins.</text>
</comment>
<dbReference type="GO" id="GO:0008961">
    <property type="term" value="F:phosphatidylglycerol-prolipoprotein diacylglyceryl transferase activity"/>
    <property type="evidence" value="ECO:0007669"/>
    <property type="project" value="UniProtKB-UniRule"/>
</dbReference>
<evidence type="ECO:0000313" key="9">
    <source>
        <dbReference type="Proteomes" id="UP000192761"/>
    </source>
</evidence>
<keyword evidence="3 7" id="KW-0808">Transferase</keyword>
<feature type="transmembrane region" description="Helical" evidence="7">
    <location>
        <begin position="251"/>
        <end position="267"/>
    </location>
</feature>
<name>A0A1W1Y0Q0_9NEIS</name>
<comment type="similarity">
    <text evidence="1 7">Belongs to the Lgt family.</text>
</comment>
<gene>
    <name evidence="7" type="primary">lgt</name>
    <name evidence="8" type="ORF">SAMN02745857_04038</name>
</gene>
<evidence type="ECO:0000256" key="1">
    <source>
        <dbReference type="ARBA" id="ARBA00007150"/>
    </source>
</evidence>
<keyword evidence="5 7" id="KW-1133">Transmembrane helix</keyword>
<feature type="transmembrane region" description="Helical" evidence="7">
    <location>
        <begin position="222"/>
        <end position="239"/>
    </location>
</feature>
<feature type="transmembrane region" description="Helical" evidence="7">
    <location>
        <begin position="121"/>
        <end position="138"/>
    </location>
</feature>
<dbReference type="PANTHER" id="PTHR30589:SF0">
    <property type="entry name" value="PHOSPHATIDYLGLYCEROL--PROLIPOPROTEIN DIACYLGLYCERYL TRANSFERASE"/>
    <property type="match status" value="1"/>
</dbReference>
<sequence length="306" mass="34835">MFLKESRREEARYNLAILSQSDSPMLVHPHYDPIAIKLGPLAVHWYGLMYLVAFVLFLLLGRFRIKRGKLSGWRVEEMDDLLFYGVLGVILGGRLGYVLFYKPEYYFSHPLDIFKVWEGGMAFHGGFLGVLIAMWLFGRKTQRGFWAITDFIAPLVPIGLAFGRLGNFINGELWGRVTTPQSWWAMGFPAARDADSALAATNPQWQEWFLQYGMLPRHPSQLYQAALEGLILFIILWLYSGKPRKPGQVSAVFLLGYGLFRFIAEFAREPDAFLGLLAANLSMGQWLSLPMILIGAILFWRSSKPT</sequence>
<dbReference type="PROSITE" id="PS01311">
    <property type="entry name" value="LGT"/>
    <property type="match status" value="1"/>
</dbReference>
<feature type="binding site" evidence="7">
    <location>
        <position position="164"/>
    </location>
    <ligand>
        <name>a 1,2-diacyl-sn-glycero-3-phospho-(1'-sn-glycerol)</name>
        <dbReference type="ChEBI" id="CHEBI:64716"/>
    </ligand>
</feature>
<evidence type="ECO:0000256" key="5">
    <source>
        <dbReference type="ARBA" id="ARBA00022989"/>
    </source>
</evidence>
<dbReference type="UniPathway" id="UPA00664"/>
<keyword evidence="9" id="KW-1185">Reference proteome</keyword>
<evidence type="ECO:0000256" key="6">
    <source>
        <dbReference type="ARBA" id="ARBA00023136"/>
    </source>
</evidence>
<keyword evidence="4 7" id="KW-0812">Transmembrane</keyword>
<protein>
    <recommendedName>
        <fullName evidence="7">Phosphatidylglycerol--prolipoprotein diacylglyceryl transferase</fullName>
        <ecNumber evidence="7">2.5.1.145</ecNumber>
    </recommendedName>
</protein>
<dbReference type="STRING" id="1121001.SAMN02745857_04038"/>
<comment type="catalytic activity">
    <reaction evidence="7">
        <text>L-cysteinyl-[prolipoprotein] + a 1,2-diacyl-sn-glycero-3-phospho-(1'-sn-glycerol) = an S-1,2-diacyl-sn-glyceryl-L-cysteinyl-[prolipoprotein] + sn-glycerol 1-phosphate + H(+)</text>
        <dbReference type="Rhea" id="RHEA:56712"/>
        <dbReference type="Rhea" id="RHEA-COMP:14679"/>
        <dbReference type="Rhea" id="RHEA-COMP:14680"/>
        <dbReference type="ChEBI" id="CHEBI:15378"/>
        <dbReference type="ChEBI" id="CHEBI:29950"/>
        <dbReference type="ChEBI" id="CHEBI:57685"/>
        <dbReference type="ChEBI" id="CHEBI:64716"/>
        <dbReference type="ChEBI" id="CHEBI:140658"/>
        <dbReference type="EC" id="2.5.1.145"/>
    </reaction>
</comment>
<dbReference type="InterPro" id="IPR001640">
    <property type="entry name" value="Lgt"/>
</dbReference>
<evidence type="ECO:0000256" key="7">
    <source>
        <dbReference type="HAMAP-Rule" id="MF_01147"/>
    </source>
</evidence>
<evidence type="ECO:0000256" key="2">
    <source>
        <dbReference type="ARBA" id="ARBA00022475"/>
    </source>
</evidence>
<dbReference type="Pfam" id="PF01790">
    <property type="entry name" value="LGT"/>
    <property type="match status" value="1"/>
</dbReference>
<dbReference type="EC" id="2.5.1.145" evidence="7"/>
<accession>A0A1W1Y0Q0</accession>
<evidence type="ECO:0000256" key="4">
    <source>
        <dbReference type="ARBA" id="ARBA00022692"/>
    </source>
</evidence>
<dbReference type="AlphaFoldDB" id="A0A1W1Y0Q0"/>
<evidence type="ECO:0000256" key="3">
    <source>
        <dbReference type="ARBA" id="ARBA00022679"/>
    </source>
</evidence>
<dbReference type="GO" id="GO:0042158">
    <property type="term" value="P:lipoprotein biosynthetic process"/>
    <property type="evidence" value="ECO:0007669"/>
    <property type="project" value="UniProtKB-UniRule"/>
</dbReference>
<comment type="pathway">
    <text evidence="7">Protein modification; lipoprotein biosynthesis (diacylglyceryl transfer).</text>
</comment>
<evidence type="ECO:0000313" key="8">
    <source>
        <dbReference type="EMBL" id="SMC29704.1"/>
    </source>
</evidence>
<dbReference type="PANTHER" id="PTHR30589">
    <property type="entry name" value="PROLIPOPROTEIN DIACYLGLYCERYL TRANSFERASE"/>
    <property type="match status" value="1"/>
</dbReference>
<feature type="transmembrane region" description="Helical" evidence="7">
    <location>
        <begin position="273"/>
        <end position="300"/>
    </location>
</feature>
<proteinExistence type="inferred from homology"/>